<protein>
    <submittedName>
        <fullName evidence="1">Uncharacterized protein</fullName>
    </submittedName>
</protein>
<keyword evidence="2" id="KW-1185">Reference proteome</keyword>
<comment type="caution">
    <text evidence="1">The sequence shown here is derived from an EMBL/GenBank/DDBJ whole genome shotgun (WGS) entry which is preliminary data.</text>
</comment>
<reference evidence="1" key="1">
    <citation type="submission" date="2022-06" db="EMBL/GenBank/DDBJ databases">
        <title>New cyanobacteria of genus Symplocastrum in benthos of Lake Baikal.</title>
        <authorList>
            <person name="Sorokovikova E."/>
            <person name="Tikhonova I."/>
            <person name="Krasnopeev A."/>
            <person name="Evseev P."/>
            <person name="Gladkikh A."/>
            <person name="Belykh O."/>
        </authorList>
    </citation>
    <scope>NUCLEOTIDE SEQUENCE</scope>
    <source>
        <strain evidence="1">BBK-W-15</strain>
    </source>
</reference>
<gene>
    <name evidence="1" type="ORF">NJ959_03460</name>
</gene>
<dbReference type="AlphaFoldDB" id="A0AAE3KQM7"/>
<dbReference type="Proteomes" id="UP001204953">
    <property type="component" value="Unassembled WGS sequence"/>
</dbReference>
<sequence>MLAYLLIKKIKASGKIAEYLKYGKPVLVNDLPSLVELVEKYKIGVVIQDPSNSNEIELAIGQILKSYDWYSNNAKLCYDAEFDFTKNVELILSEINSLVGCPNMS</sequence>
<name>A0AAE3KQM7_9CYAN</name>
<proteinExistence type="predicted"/>
<dbReference type="SUPFAM" id="SSF53756">
    <property type="entry name" value="UDP-Glycosyltransferase/glycogen phosphorylase"/>
    <property type="match status" value="1"/>
</dbReference>
<evidence type="ECO:0000313" key="1">
    <source>
        <dbReference type="EMBL" id="MCP2727532.1"/>
    </source>
</evidence>
<organism evidence="1 2">
    <name type="scientific">Limnofasciculus baicalensis BBK-W-15</name>
    <dbReference type="NCBI Taxonomy" id="2699891"/>
    <lineage>
        <taxon>Bacteria</taxon>
        <taxon>Bacillati</taxon>
        <taxon>Cyanobacteriota</taxon>
        <taxon>Cyanophyceae</taxon>
        <taxon>Coleofasciculales</taxon>
        <taxon>Coleofasciculaceae</taxon>
        <taxon>Limnofasciculus</taxon>
        <taxon>Limnofasciculus baicalensis</taxon>
    </lineage>
</organism>
<dbReference type="EMBL" id="JAMZMM010000018">
    <property type="protein sequence ID" value="MCP2727532.1"/>
    <property type="molecule type" value="Genomic_DNA"/>
</dbReference>
<accession>A0AAE3KQM7</accession>
<dbReference type="Gene3D" id="3.40.50.2000">
    <property type="entry name" value="Glycogen Phosphorylase B"/>
    <property type="match status" value="1"/>
</dbReference>
<evidence type="ECO:0000313" key="2">
    <source>
        <dbReference type="Proteomes" id="UP001204953"/>
    </source>
</evidence>